<organism evidence="1 2">
    <name type="scientific">Lupinus luteus</name>
    <name type="common">European yellow lupine</name>
    <dbReference type="NCBI Taxonomy" id="3873"/>
    <lineage>
        <taxon>Eukaryota</taxon>
        <taxon>Viridiplantae</taxon>
        <taxon>Streptophyta</taxon>
        <taxon>Embryophyta</taxon>
        <taxon>Tracheophyta</taxon>
        <taxon>Spermatophyta</taxon>
        <taxon>Magnoliopsida</taxon>
        <taxon>eudicotyledons</taxon>
        <taxon>Gunneridae</taxon>
        <taxon>Pentapetalae</taxon>
        <taxon>rosids</taxon>
        <taxon>fabids</taxon>
        <taxon>Fabales</taxon>
        <taxon>Fabaceae</taxon>
        <taxon>Papilionoideae</taxon>
        <taxon>50 kb inversion clade</taxon>
        <taxon>genistoids sensu lato</taxon>
        <taxon>core genistoids</taxon>
        <taxon>Genisteae</taxon>
        <taxon>Lupinus</taxon>
    </lineage>
</organism>
<accession>A0AAV1YKP1</accession>
<keyword evidence="2" id="KW-1185">Reference proteome</keyword>
<gene>
    <name evidence="1" type="ORF">LLUT_LOCUS34580</name>
</gene>
<comment type="caution">
    <text evidence="1">The sequence shown here is derived from an EMBL/GenBank/DDBJ whole genome shotgun (WGS) entry which is preliminary data.</text>
</comment>
<protein>
    <recommendedName>
        <fullName evidence="3">Fatty acyl-CoA reductase</fullName>
    </recommendedName>
</protein>
<reference evidence="1 2" key="1">
    <citation type="submission" date="2024-03" db="EMBL/GenBank/DDBJ databases">
        <authorList>
            <person name="Martinez-Hernandez J."/>
        </authorList>
    </citation>
    <scope>NUCLEOTIDE SEQUENCE [LARGE SCALE GENOMIC DNA]</scope>
</reference>
<dbReference type="EMBL" id="CAXHTB010000025">
    <property type="protein sequence ID" value="CAL0333520.1"/>
    <property type="molecule type" value="Genomic_DNA"/>
</dbReference>
<proteinExistence type="predicted"/>
<dbReference type="AlphaFoldDB" id="A0AAV1YKP1"/>
<name>A0AAV1YKP1_LUPLU</name>
<dbReference type="Proteomes" id="UP001497480">
    <property type="component" value="Unassembled WGS sequence"/>
</dbReference>
<evidence type="ECO:0008006" key="3">
    <source>
        <dbReference type="Google" id="ProtNLM"/>
    </source>
</evidence>
<sequence>MEHKIEELRAKNPGEKTMKYAMKDYGIESFDDTNTENLRMETKVHSNMEVGELDFDPTSIDWTDYMMNVHIPGLVKYAMK</sequence>
<evidence type="ECO:0000313" key="1">
    <source>
        <dbReference type="EMBL" id="CAL0333520.1"/>
    </source>
</evidence>
<evidence type="ECO:0000313" key="2">
    <source>
        <dbReference type="Proteomes" id="UP001497480"/>
    </source>
</evidence>